<name>A0A5Q4ZV64_9GAMM</name>
<accession>A0A5Q4ZV64</accession>
<feature type="signal peptide" evidence="1">
    <location>
        <begin position="1"/>
        <end position="21"/>
    </location>
</feature>
<dbReference type="InterPro" id="IPR021523">
    <property type="entry name" value="DUF3187"/>
</dbReference>
<sequence length="320" mass="36435">MNRTIRYFGTFLIIGSMPLYAVANDPFGALQVNAQSPFQANSLTPKLRSGLYSGNTEFFASLNSGSAWIESSNYKMDYYQNQATVGGLFQVNPHLNVELKYQGINASDNNLDPITYGFHELFGIGQNGRDEVEYDEFNIHTPYGDIENFEGETLSQAITLYTDYQMLAWSHSSLTIGASLYYNSVNEGEFERQVFEQAIQLNYGYADSMQQFYTSLGISFNEEPFLTDVKDYRKTRWMFGVGYNYALAKNHRLIVETSILEGALNEGVMSDQFSDLSYEFTLGYRYLMKKAALELAMIENYINMDNSLDIGFTIGLRYQL</sequence>
<dbReference type="Pfam" id="PF11383">
    <property type="entry name" value="DUF3187"/>
    <property type="match status" value="1"/>
</dbReference>
<organism evidence="2">
    <name type="scientific">Aliivibrio wodanis</name>
    <dbReference type="NCBI Taxonomy" id="80852"/>
    <lineage>
        <taxon>Bacteria</taxon>
        <taxon>Pseudomonadati</taxon>
        <taxon>Pseudomonadota</taxon>
        <taxon>Gammaproteobacteria</taxon>
        <taxon>Vibrionales</taxon>
        <taxon>Vibrionaceae</taxon>
        <taxon>Aliivibrio</taxon>
    </lineage>
</organism>
<gene>
    <name evidence="2" type="ORF">AW0309160_04116</name>
</gene>
<reference evidence="2" key="1">
    <citation type="submission" date="2019-09" db="EMBL/GenBank/DDBJ databases">
        <authorList>
            <person name="Hjerde E."/>
        </authorList>
    </citation>
    <scope>NUCLEOTIDE SEQUENCE</scope>
    <source>
        <strain evidence="2">06/09/160</strain>
    </source>
</reference>
<dbReference type="AlphaFoldDB" id="A0A5Q4ZV64"/>
<protein>
    <recommendedName>
        <fullName evidence="3">DUF3187 family protein</fullName>
    </recommendedName>
</protein>
<evidence type="ECO:0000256" key="1">
    <source>
        <dbReference type="SAM" id="SignalP"/>
    </source>
</evidence>
<evidence type="ECO:0000313" key="2">
    <source>
        <dbReference type="EMBL" id="VVV06622.1"/>
    </source>
</evidence>
<dbReference type="EMBL" id="LR721751">
    <property type="protein sequence ID" value="VVV06622.1"/>
    <property type="molecule type" value="Genomic_DNA"/>
</dbReference>
<keyword evidence="1" id="KW-0732">Signal</keyword>
<proteinExistence type="predicted"/>
<evidence type="ECO:0008006" key="3">
    <source>
        <dbReference type="Google" id="ProtNLM"/>
    </source>
</evidence>
<feature type="chain" id="PRO_5024295652" description="DUF3187 family protein" evidence="1">
    <location>
        <begin position="22"/>
        <end position="320"/>
    </location>
</feature>